<gene>
    <name evidence="1" type="ORF">C3K47_11955</name>
</gene>
<dbReference type="Proteomes" id="UP000236893">
    <property type="component" value="Unassembled WGS sequence"/>
</dbReference>
<protein>
    <submittedName>
        <fullName evidence="1">Uncharacterized protein</fullName>
    </submittedName>
</protein>
<evidence type="ECO:0000313" key="1">
    <source>
        <dbReference type="EMBL" id="POY36450.1"/>
    </source>
</evidence>
<accession>A0A2S5A1H4</accession>
<dbReference type="EMBL" id="PQVF01000007">
    <property type="protein sequence ID" value="POY36450.1"/>
    <property type="molecule type" value="Genomic_DNA"/>
</dbReference>
<reference evidence="1 2" key="1">
    <citation type="submission" date="2018-01" db="EMBL/GenBank/DDBJ databases">
        <authorList>
            <person name="Gaut B.S."/>
            <person name="Morton B.R."/>
            <person name="Clegg M.T."/>
            <person name="Duvall M.R."/>
        </authorList>
    </citation>
    <scope>NUCLEOTIDE SEQUENCE [LARGE SCALE GENOMIC DNA]</scope>
    <source>
        <strain evidence="1 2">HR-AV</strain>
    </source>
</reference>
<keyword evidence="2" id="KW-1185">Reference proteome</keyword>
<proteinExistence type="predicted"/>
<organism evidence="1 2">
    <name type="scientific">Solitalea longa</name>
    <dbReference type="NCBI Taxonomy" id="2079460"/>
    <lineage>
        <taxon>Bacteria</taxon>
        <taxon>Pseudomonadati</taxon>
        <taxon>Bacteroidota</taxon>
        <taxon>Sphingobacteriia</taxon>
        <taxon>Sphingobacteriales</taxon>
        <taxon>Sphingobacteriaceae</taxon>
        <taxon>Solitalea</taxon>
    </lineage>
</organism>
<comment type="caution">
    <text evidence="1">The sequence shown here is derived from an EMBL/GenBank/DDBJ whole genome shotgun (WGS) entry which is preliminary data.</text>
</comment>
<sequence length="111" mass="12681">MSVLAPFEISIAHEGLSCKAFVTANVGDEAIEFEITLDDRKFRIFWNNNMEQEIPNLFPRYFSPDAYSFNGNTHLYKAIVGELLEVLCDRIINLSASQQVTYGFSNLILKR</sequence>
<dbReference type="AlphaFoldDB" id="A0A2S5A1H4"/>
<evidence type="ECO:0000313" key="2">
    <source>
        <dbReference type="Proteomes" id="UP000236893"/>
    </source>
</evidence>
<name>A0A2S5A1H4_9SPHI</name>
<dbReference type="OrthoDB" id="9762978at2"/>
<dbReference type="RefSeq" id="WP_103789367.1">
    <property type="nucleotide sequence ID" value="NZ_PQVF01000007.1"/>
</dbReference>